<organism evidence="2 3">
    <name type="scientific">Kaustia mangrovi</name>
    <dbReference type="NCBI Taxonomy" id="2593653"/>
    <lineage>
        <taxon>Bacteria</taxon>
        <taxon>Pseudomonadati</taxon>
        <taxon>Pseudomonadota</taxon>
        <taxon>Alphaproteobacteria</taxon>
        <taxon>Hyphomicrobiales</taxon>
        <taxon>Parvibaculaceae</taxon>
        <taxon>Kaustia</taxon>
    </lineage>
</organism>
<dbReference type="Proteomes" id="UP000593594">
    <property type="component" value="Chromosome"/>
</dbReference>
<dbReference type="Gene3D" id="3.40.190.10">
    <property type="entry name" value="Periplasmic binding protein-like II"/>
    <property type="match status" value="2"/>
</dbReference>
<evidence type="ECO:0000313" key="3">
    <source>
        <dbReference type="Proteomes" id="UP000593594"/>
    </source>
</evidence>
<dbReference type="PANTHER" id="PTHR42941">
    <property type="entry name" value="SLL1037 PROTEIN"/>
    <property type="match status" value="1"/>
</dbReference>
<protein>
    <submittedName>
        <fullName evidence="2">TRAP transporter substrate-binding protein</fullName>
    </submittedName>
</protein>
<dbReference type="AlphaFoldDB" id="A0A7S8C5K0"/>
<dbReference type="PANTHER" id="PTHR42941:SF1">
    <property type="entry name" value="SLL1037 PROTEIN"/>
    <property type="match status" value="1"/>
</dbReference>
<dbReference type="InterPro" id="IPR011852">
    <property type="entry name" value="TRAP_TAXI"/>
</dbReference>
<sequence length="345" mass="37069">MRHLFVSAVAGLAALGTVALADTGPAQAQDAKQLRWATSSTGSSGHRALVALSTMLNDKFDGYDITVLPTPGAAASLRGFAAGQFDGYYGADVAFHEIEDDTGRYVGFKEQVDEPLVQSFWAYTLEVGLGVRADDAGEYKGWSDLSGKPVFTGPAPWDTRAALERAMKVAGVEHEYIELDKGLAGSALQEGTIDGFIVYTAGQRTPSPWVTEAMLATDVSVLNPNEEELKKLKDAGIAVVDVDKGAFDSDIGVDTAKLVPFFYGFHVGLNVPEDDVYRMLNTIKDNAAELAEADAAFSQIADNMVEMQVRGIEAAGTAALIHPGLARFLRENDAWNEEWNDRIAQ</sequence>
<feature type="chain" id="PRO_5032775838" evidence="1">
    <location>
        <begin position="22"/>
        <end position="345"/>
    </location>
</feature>
<evidence type="ECO:0000256" key="1">
    <source>
        <dbReference type="SAM" id="SignalP"/>
    </source>
</evidence>
<dbReference type="RefSeq" id="WP_213161158.1">
    <property type="nucleotide sequence ID" value="NZ_CP058214.1"/>
</dbReference>
<dbReference type="EMBL" id="CP058214">
    <property type="protein sequence ID" value="QPC43794.1"/>
    <property type="molecule type" value="Genomic_DNA"/>
</dbReference>
<keyword evidence="1" id="KW-0732">Signal</keyword>
<evidence type="ECO:0000313" key="2">
    <source>
        <dbReference type="EMBL" id="QPC43794.1"/>
    </source>
</evidence>
<dbReference type="SUPFAM" id="SSF53850">
    <property type="entry name" value="Periplasmic binding protein-like II"/>
    <property type="match status" value="1"/>
</dbReference>
<name>A0A7S8C5K0_9HYPH</name>
<feature type="signal peptide" evidence="1">
    <location>
        <begin position="1"/>
        <end position="21"/>
    </location>
</feature>
<keyword evidence="3" id="KW-1185">Reference proteome</keyword>
<reference evidence="2 3" key="1">
    <citation type="submission" date="2020-06" db="EMBL/GenBank/DDBJ databases">
        <title>Genome sequence of 2 isolates from Red Sea Mangroves.</title>
        <authorList>
            <person name="Sefrji F."/>
            <person name="Michoud G."/>
            <person name="Merlino G."/>
            <person name="Daffonchio D."/>
        </authorList>
    </citation>
    <scope>NUCLEOTIDE SEQUENCE [LARGE SCALE GENOMIC DNA]</scope>
    <source>
        <strain evidence="2 3">R1DC25</strain>
    </source>
</reference>
<dbReference type="Pfam" id="PF16868">
    <property type="entry name" value="NMT1_3"/>
    <property type="match status" value="1"/>
</dbReference>
<gene>
    <name evidence="2" type="ORF">HW532_14535</name>
</gene>
<proteinExistence type="predicted"/>
<dbReference type="KEGG" id="kmn:HW532_14535"/>
<accession>A0A7S8C5K0</accession>